<keyword evidence="3" id="KW-1185">Reference proteome</keyword>
<dbReference type="Proteomes" id="UP000202259">
    <property type="component" value="Chromosome"/>
</dbReference>
<proteinExistence type="predicted"/>
<dbReference type="OrthoDB" id="6227457at2"/>
<protein>
    <submittedName>
        <fullName evidence="2">Uncharacterized protein</fullName>
    </submittedName>
</protein>
<evidence type="ECO:0000313" key="3">
    <source>
        <dbReference type="Proteomes" id="UP000202259"/>
    </source>
</evidence>
<dbReference type="KEGG" id="cber:B5D82_01215"/>
<feature type="signal peptide" evidence="1">
    <location>
        <begin position="1"/>
        <end position="26"/>
    </location>
</feature>
<evidence type="ECO:0000256" key="1">
    <source>
        <dbReference type="SAM" id="SignalP"/>
    </source>
</evidence>
<organism evidence="2 3">
    <name type="scientific">Cognaticolwellia beringensis</name>
    <dbReference type="NCBI Taxonomy" id="1967665"/>
    <lineage>
        <taxon>Bacteria</taxon>
        <taxon>Pseudomonadati</taxon>
        <taxon>Pseudomonadota</taxon>
        <taxon>Gammaproteobacteria</taxon>
        <taxon>Alteromonadales</taxon>
        <taxon>Colwelliaceae</taxon>
        <taxon>Cognaticolwellia</taxon>
    </lineage>
</organism>
<accession>A0A222G4I6</accession>
<gene>
    <name evidence="2" type="ORF">B5D82_01215</name>
</gene>
<keyword evidence="1" id="KW-0732">Signal</keyword>
<dbReference type="RefSeq" id="WP_081148563.1">
    <property type="nucleotide sequence ID" value="NZ_CP020465.1"/>
</dbReference>
<sequence length="170" mass="19204">MTRQTKPYFLGSAFVIVSLFCSTIQAETKVKANAQLAFTSDIVVIKMKSPAINITNNYAYPSITSEVFNVYHQNNSRTLTLKSRQPLLGIEVADFVNIVPRKFDNKNSIFEFAAKFNDKLQQILTYFDFSSTSTKSKVENISEKDQKSKVSLIVKHDNKSIKSNCSKIKS</sequence>
<feature type="chain" id="PRO_5012736457" evidence="1">
    <location>
        <begin position="27"/>
        <end position="170"/>
    </location>
</feature>
<name>A0A222G4I6_9GAMM</name>
<evidence type="ECO:0000313" key="2">
    <source>
        <dbReference type="EMBL" id="ASP46513.1"/>
    </source>
</evidence>
<dbReference type="AlphaFoldDB" id="A0A222G4I6"/>
<dbReference type="EMBL" id="CP020465">
    <property type="protein sequence ID" value="ASP46513.1"/>
    <property type="molecule type" value="Genomic_DNA"/>
</dbReference>
<reference evidence="2 3" key="1">
    <citation type="submission" date="2017-08" db="EMBL/GenBank/DDBJ databases">
        <title>Complete genome of Colwellia sp. NB097-1, a psychrophile bacterium ioslated from Bering Sea.</title>
        <authorList>
            <person name="Chen X."/>
        </authorList>
    </citation>
    <scope>NUCLEOTIDE SEQUENCE [LARGE SCALE GENOMIC DNA]</scope>
    <source>
        <strain evidence="2 3">NB097-1</strain>
    </source>
</reference>